<keyword evidence="2" id="KW-1185">Reference proteome</keyword>
<sequence>MSGQDAVHLDFATFQKHANEYAAVIAPIDKAVDGLFAAVEDAKPKWKGSAQKAFEAAANRLQDRIREINKDLGLVAEALIAGEKKVAAADDESMDGFTTLSTNYN</sequence>
<comment type="caution">
    <text evidence="1">The sequence shown here is derived from an EMBL/GenBank/DDBJ whole genome shotgun (WGS) entry which is preliminary data.</text>
</comment>
<name>A0A4R1G209_9NOCA</name>
<proteinExistence type="predicted"/>
<dbReference type="AlphaFoldDB" id="A0A4R1G209"/>
<organism evidence="1 2">
    <name type="scientific">Nocardia alba</name>
    <dbReference type="NCBI Taxonomy" id="225051"/>
    <lineage>
        <taxon>Bacteria</taxon>
        <taxon>Bacillati</taxon>
        <taxon>Actinomycetota</taxon>
        <taxon>Actinomycetes</taxon>
        <taxon>Mycobacteriales</taxon>
        <taxon>Nocardiaceae</taxon>
        <taxon>Nocardia</taxon>
    </lineage>
</organism>
<dbReference type="InterPro" id="IPR036689">
    <property type="entry name" value="ESAT-6-like_sf"/>
</dbReference>
<protein>
    <submittedName>
        <fullName evidence="1">WXG100 family type VII secretion target</fullName>
    </submittedName>
</protein>
<gene>
    <name evidence="1" type="ORF">DFR71_3800</name>
</gene>
<dbReference type="Proteomes" id="UP000294856">
    <property type="component" value="Unassembled WGS sequence"/>
</dbReference>
<evidence type="ECO:0000313" key="1">
    <source>
        <dbReference type="EMBL" id="TCJ97751.1"/>
    </source>
</evidence>
<dbReference type="Pfam" id="PF06013">
    <property type="entry name" value="WXG100"/>
    <property type="match status" value="1"/>
</dbReference>
<dbReference type="InterPro" id="IPR010310">
    <property type="entry name" value="T7SS_ESAT-6-like"/>
</dbReference>
<evidence type="ECO:0000313" key="2">
    <source>
        <dbReference type="Proteomes" id="UP000294856"/>
    </source>
</evidence>
<dbReference type="STRING" id="1210063.GCA_001612665_01457"/>
<reference evidence="1 2" key="1">
    <citation type="submission" date="2019-03" db="EMBL/GenBank/DDBJ databases">
        <title>Genomic Encyclopedia of Type Strains, Phase IV (KMG-IV): sequencing the most valuable type-strain genomes for metagenomic binning, comparative biology and taxonomic classification.</title>
        <authorList>
            <person name="Goeker M."/>
        </authorList>
    </citation>
    <scope>NUCLEOTIDE SEQUENCE [LARGE SCALE GENOMIC DNA]</scope>
    <source>
        <strain evidence="1 2">DSM 44684</strain>
    </source>
</reference>
<accession>A0A4R1G209</accession>
<dbReference type="SUPFAM" id="SSF140453">
    <property type="entry name" value="EsxAB dimer-like"/>
    <property type="match status" value="1"/>
</dbReference>
<dbReference type="Gene3D" id="1.10.287.1060">
    <property type="entry name" value="ESAT-6-like"/>
    <property type="match status" value="1"/>
</dbReference>
<dbReference type="EMBL" id="SMFR01000002">
    <property type="protein sequence ID" value="TCJ97751.1"/>
    <property type="molecule type" value="Genomic_DNA"/>
</dbReference>
<dbReference type="RefSeq" id="WP_067447254.1">
    <property type="nucleotide sequence ID" value="NZ_SMFR01000002.1"/>
</dbReference>